<dbReference type="InterPro" id="IPR051798">
    <property type="entry name" value="Class-II_PLP-Dep_Aminotrans"/>
</dbReference>
<evidence type="ECO:0000256" key="5">
    <source>
        <dbReference type="ARBA" id="ARBA00037974"/>
    </source>
</evidence>
<evidence type="ECO:0000256" key="3">
    <source>
        <dbReference type="ARBA" id="ARBA00022898"/>
    </source>
</evidence>
<dbReference type="Pfam" id="PF00155">
    <property type="entry name" value="Aminotran_1_2"/>
    <property type="match status" value="1"/>
</dbReference>
<feature type="domain" description="Aminotransferase class I/classII large" evidence="6">
    <location>
        <begin position="44"/>
        <end position="386"/>
    </location>
</feature>
<accession>A0A0M7BA25</accession>
<keyword evidence="4 7" id="KW-0456">Lyase</keyword>
<proteinExistence type="inferred from homology"/>
<dbReference type="AlphaFoldDB" id="A0A0M7BA25"/>
<evidence type="ECO:0000313" key="7">
    <source>
        <dbReference type="EMBL" id="CUH39231.1"/>
    </source>
</evidence>
<keyword evidence="8" id="KW-1185">Reference proteome</keyword>
<evidence type="ECO:0000256" key="4">
    <source>
        <dbReference type="ARBA" id="ARBA00023239"/>
    </source>
</evidence>
<dbReference type="STRING" id="313367.JSE7799_01954"/>
<dbReference type="InterPro" id="IPR015424">
    <property type="entry name" value="PyrdxlP-dep_Trfase"/>
</dbReference>
<dbReference type="PANTHER" id="PTHR43525:SF1">
    <property type="entry name" value="PROTEIN MALY"/>
    <property type="match status" value="1"/>
</dbReference>
<dbReference type="InterPro" id="IPR027619">
    <property type="entry name" value="C-S_lyase_PatB-like"/>
</dbReference>
<dbReference type="EC" id="4.4.1.13" evidence="2"/>
<comment type="similarity">
    <text evidence="5">Belongs to the class-II pyridoxal-phosphate-dependent aminotransferase family. MalY/PatB cystathionine beta-lyase subfamily.</text>
</comment>
<dbReference type="GO" id="GO:0030170">
    <property type="term" value="F:pyridoxal phosphate binding"/>
    <property type="evidence" value="ECO:0007669"/>
    <property type="project" value="InterPro"/>
</dbReference>
<evidence type="ECO:0000259" key="6">
    <source>
        <dbReference type="Pfam" id="PF00155"/>
    </source>
</evidence>
<dbReference type="InterPro" id="IPR004839">
    <property type="entry name" value="Aminotransferase_I/II_large"/>
</dbReference>
<organism evidence="7 8">
    <name type="scientific">Jannaschia seosinensis</name>
    <dbReference type="NCBI Taxonomy" id="313367"/>
    <lineage>
        <taxon>Bacteria</taxon>
        <taxon>Pseudomonadati</taxon>
        <taxon>Pseudomonadota</taxon>
        <taxon>Alphaproteobacteria</taxon>
        <taxon>Rhodobacterales</taxon>
        <taxon>Roseobacteraceae</taxon>
        <taxon>Jannaschia</taxon>
    </lineage>
</organism>
<dbReference type="EMBL" id="CYPR01000121">
    <property type="protein sequence ID" value="CUH39231.1"/>
    <property type="molecule type" value="Genomic_DNA"/>
</dbReference>
<reference evidence="7 8" key="1">
    <citation type="submission" date="2015-09" db="EMBL/GenBank/DDBJ databases">
        <authorList>
            <person name="Jackson K.R."/>
            <person name="Lunt B.L."/>
            <person name="Fisher J.N.B."/>
            <person name="Gardner A.V."/>
            <person name="Bailey M.E."/>
            <person name="Deus L.M."/>
            <person name="Earl A.S."/>
            <person name="Gibby P.D."/>
            <person name="Hartmann K.A."/>
            <person name="Liu J.E."/>
            <person name="Manci A.M."/>
            <person name="Nielsen D.A."/>
            <person name="Solomon M.B."/>
            <person name="Breakwell D.P."/>
            <person name="Burnett S.H."/>
            <person name="Grose J.H."/>
        </authorList>
    </citation>
    <scope>NUCLEOTIDE SEQUENCE [LARGE SCALE GENOMIC DNA]</scope>
    <source>
        <strain evidence="7 8">CECT 7799</strain>
    </source>
</reference>
<dbReference type="RefSeq" id="WP_055663453.1">
    <property type="nucleotide sequence ID" value="NZ_CYPR01000121.1"/>
</dbReference>
<comment type="cofactor">
    <cofactor evidence="1">
        <name>pyridoxal 5'-phosphate</name>
        <dbReference type="ChEBI" id="CHEBI:597326"/>
    </cofactor>
</comment>
<evidence type="ECO:0000256" key="2">
    <source>
        <dbReference type="ARBA" id="ARBA00012224"/>
    </source>
</evidence>
<sequence length="395" mass="44066">MTAHDPRFDTLIERRGSHCVKWDMMEKIYGVPQQDGLAMWVADMDFRPPQCVLDAVSRQVDHGIVGYFGDDDAYHDAIRWWMRERHGWEVEADAIFTTHGLVNGTAMCVDTFTAPGDGIVLFTPVYHAFAKVIRANDRRVVECELSYDGTRYAPDFEAWDEVVERSNATMMILCSPHNPNGRVWTRAELEGFAALARRHDLILVSDEIHHDLVFPGTTHVPMANIAGISDRLVMMTSTTKTFNIAGSHSGNVIIPNEGLRARFAKRMMALGLSPNSFGLFMATAAYSPEGAAWVDDLIAYLDGNRRLFDAGLDAIPGVKSVPLEATYLSWVDFSGTGMQREEFTRRVEKDARIAVNHGTTFGKGGDAFLRFNIATPRANVEAAVERMQKAFADLQ</sequence>
<dbReference type="PANTHER" id="PTHR43525">
    <property type="entry name" value="PROTEIN MALY"/>
    <property type="match status" value="1"/>
</dbReference>
<keyword evidence="3" id="KW-0663">Pyridoxal phosphate</keyword>
<gene>
    <name evidence="7" type="primary">patB</name>
    <name evidence="7" type="ORF">JSE7799_01954</name>
</gene>
<evidence type="ECO:0000256" key="1">
    <source>
        <dbReference type="ARBA" id="ARBA00001933"/>
    </source>
</evidence>
<dbReference type="GO" id="GO:0047804">
    <property type="term" value="F:cysteine-S-conjugate beta-lyase activity"/>
    <property type="evidence" value="ECO:0007669"/>
    <property type="project" value="UniProtKB-EC"/>
</dbReference>
<protein>
    <recommendedName>
        <fullName evidence="2">cysteine-S-conjugate beta-lyase</fullName>
        <ecNumber evidence="2">4.4.1.13</ecNumber>
    </recommendedName>
</protein>
<dbReference type="Proteomes" id="UP000049455">
    <property type="component" value="Unassembled WGS sequence"/>
</dbReference>
<dbReference type="NCBIfam" id="TIGR04350">
    <property type="entry name" value="C_S_lyase_PatB"/>
    <property type="match status" value="1"/>
</dbReference>
<evidence type="ECO:0000313" key="8">
    <source>
        <dbReference type="Proteomes" id="UP000049455"/>
    </source>
</evidence>
<dbReference type="OrthoDB" id="3224382at2"/>
<dbReference type="InterPro" id="IPR015422">
    <property type="entry name" value="PyrdxlP-dep_Trfase_small"/>
</dbReference>
<dbReference type="SUPFAM" id="SSF53383">
    <property type="entry name" value="PLP-dependent transferases"/>
    <property type="match status" value="1"/>
</dbReference>
<dbReference type="CDD" id="cd00609">
    <property type="entry name" value="AAT_like"/>
    <property type="match status" value="1"/>
</dbReference>
<dbReference type="Gene3D" id="3.40.640.10">
    <property type="entry name" value="Type I PLP-dependent aspartate aminotransferase-like (Major domain)"/>
    <property type="match status" value="1"/>
</dbReference>
<name>A0A0M7BA25_9RHOB</name>
<dbReference type="Gene3D" id="3.90.1150.10">
    <property type="entry name" value="Aspartate Aminotransferase, domain 1"/>
    <property type="match status" value="1"/>
</dbReference>
<dbReference type="InterPro" id="IPR015421">
    <property type="entry name" value="PyrdxlP-dep_Trfase_major"/>
</dbReference>